<organism evidence="2">
    <name type="scientific">uncultured Thermomicrobiales bacterium</name>
    <dbReference type="NCBI Taxonomy" id="1645740"/>
    <lineage>
        <taxon>Bacteria</taxon>
        <taxon>Pseudomonadati</taxon>
        <taxon>Thermomicrobiota</taxon>
        <taxon>Thermomicrobia</taxon>
        <taxon>Thermomicrobiales</taxon>
        <taxon>environmental samples</taxon>
    </lineage>
</organism>
<evidence type="ECO:0000313" key="2">
    <source>
        <dbReference type="EMBL" id="CAA9565041.1"/>
    </source>
</evidence>
<feature type="region of interest" description="Disordered" evidence="1">
    <location>
        <begin position="1"/>
        <end position="161"/>
    </location>
</feature>
<feature type="non-terminal residue" evidence="2">
    <location>
        <position position="1"/>
    </location>
</feature>
<accession>A0A6J4V135</accession>
<evidence type="ECO:0000256" key="1">
    <source>
        <dbReference type="SAM" id="MobiDB-lite"/>
    </source>
</evidence>
<protein>
    <submittedName>
        <fullName evidence="2">Uncharacterized protein</fullName>
    </submittedName>
</protein>
<dbReference type="AlphaFoldDB" id="A0A6J4V135"/>
<sequence>VREPGRAVQTQRLGQRATARCPRGAERRAVGRDGRWHVRQRSRHPDPHRRCAGALRGGAGRGGAGRCEPRAVPIPWPRRAARRRAGERRGAGRAGRPGSIRGDRDGRAARPGIHAAGPAAPRPGHQPRHGAPRAGRRDPHPAGHRSARHGRLDVPRRSLRGGLEPVVVLV</sequence>
<reference evidence="2" key="1">
    <citation type="submission" date="2020-02" db="EMBL/GenBank/DDBJ databases">
        <authorList>
            <person name="Meier V. D."/>
        </authorList>
    </citation>
    <scope>NUCLEOTIDE SEQUENCE</scope>
    <source>
        <strain evidence="2">AVDCRST_MAG49</strain>
    </source>
</reference>
<feature type="compositionally biased region" description="Basic and acidic residues" evidence="1">
    <location>
        <begin position="23"/>
        <end position="36"/>
    </location>
</feature>
<feature type="compositionally biased region" description="Low complexity" evidence="1">
    <location>
        <begin position="109"/>
        <end position="123"/>
    </location>
</feature>
<feature type="non-terminal residue" evidence="2">
    <location>
        <position position="170"/>
    </location>
</feature>
<gene>
    <name evidence="2" type="ORF">AVDCRST_MAG49-2835</name>
</gene>
<dbReference type="EMBL" id="CADCWG010000198">
    <property type="protein sequence ID" value="CAA9565041.1"/>
    <property type="molecule type" value="Genomic_DNA"/>
</dbReference>
<feature type="compositionally biased region" description="Gly residues" evidence="1">
    <location>
        <begin position="55"/>
        <end position="65"/>
    </location>
</feature>
<proteinExistence type="predicted"/>
<name>A0A6J4V135_9BACT</name>